<comment type="caution">
    <text evidence="1">The sequence shown here is derived from an EMBL/GenBank/DDBJ whole genome shotgun (WGS) entry which is preliminary data.</text>
</comment>
<feature type="non-terminal residue" evidence="1">
    <location>
        <position position="54"/>
    </location>
</feature>
<reference evidence="1 2" key="1">
    <citation type="journal article" date="2018" name="Front. Plant Sci.">
        <title>Red Clover (Trifolium pratense) and Zigzag Clover (T. medium) - A Picture of Genomic Similarities and Differences.</title>
        <authorList>
            <person name="Dluhosova J."/>
            <person name="Istvanek J."/>
            <person name="Nedelnik J."/>
            <person name="Repkova J."/>
        </authorList>
    </citation>
    <scope>NUCLEOTIDE SEQUENCE [LARGE SCALE GENOMIC DNA]</scope>
    <source>
        <strain evidence="2">cv. 10/8</strain>
        <tissue evidence="1">Leaf</tissue>
    </source>
</reference>
<keyword evidence="2" id="KW-1185">Reference proteome</keyword>
<sequence>MPKRKQLKRRALHPLCLRGLLLIGLLPLLPSRSSTRSDLERRIWAKPIPLGRVG</sequence>
<accession>A0A392W791</accession>
<dbReference type="EMBL" id="LXQA011408767">
    <property type="protein sequence ID" value="MCI96227.1"/>
    <property type="molecule type" value="Genomic_DNA"/>
</dbReference>
<name>A0A392W791_9FABA</name>
<organism evidence="1 2">
    <name type="scientific">Trifolium medium</name>
    <dbReference type="NCBI Taxonomy" id="97028"/>
    <lineage>
        <taxon>Eukaryota</taxon>
        <taxon>Viridiplantae</taxon>
        <taxon>Streptophyta</taxon>
        <taxon>Embryophyta</taxon>
        <taxon>Tracheophyta</taxon>
        <taxon>Spermatophyta</taxon>
        <taxon>Magnoliopsida</taxon>
        <taxon>eudicotyledons</taxon>
        <taxon>Gunneridae</taxon>
        <taxon>Pentapetalae</taxon>
        <taxon>rosids</taxon>
        <taxon>fabids</taxon>
        <taxon>Fabales</taxon>
        <taxon>Fabaceae</taxon>
        <taxon>Papilionoideae</taxon>
        <taxon>50 kb inversion clade</taxon>
        <taxon>NPAAA clade</taxon>
        <taxon>Hologalegina</taxon>
        <taxon>IRL clade</taxon>
        <taxon>Trifolieae</taxon>
        <taxon>Trifolium</taxon>
    </lineage>
</organism>
<proteinExistence type="predicted"/>
<dbReference type="AlphaFoldDB" id="A0A392W791"/>
<protein>
    <submittedName>
        <fullName evidence="1">Uncharacterized protein</fullName>
    </submittedName>
</protein>
<evidence type="ECO:0000313" key="2">
    <source>
        <dbReference type="Proteomes" id="UP000265520"/>
    </source>
</evidence>
<dbReference type="Proteomes" id="UP000265520">
    <property type="component" value="Unassembled WGS sequence"/>
</dbReference>
<evidence type="ECO:0000313" key="1">
    <source>
        <dbReference type="EMBL" id="MCI96227.1"/>
    </source>
</evidence>